<reference evidence="1 2" key="1">
    <citation type="journal article" date="2021" name="BMC Genomics">
        <title>Datura genome reveals duplications of psychoactive alkaloid biosynthetic genes and high mutation rate following tissue culture.</title>
        <authorList>
            <person name="Rajewski A."/>
            <person name="Carter-House D."/>
            <person name="Stajich J."/>
            <person name="Litt A."/>
        </authorList>
    </citation>
    <scope>NUCLEOTIDE SEQUENCE [LARGE SCALE GENOMIC DNA]</scope>
    <source>
        <strain evidence="1">AR-01</strain>
    </source>
</reference>
<proteinExistence type="predicted"/>
<sequence length="202" mass="23302">MWELMAKIMKLSIHIVLSNSNSEEGFCDTVNVGGDESIDEWILCYFMLIMTRRKILDQKIIIVNISGENINVVTGDQPMPMVGYCLEDYQNYHHIEYSAPTSCNLEDGYYGGYNEFELQEWMSKSLNVLIYYSIVGRVIVKLSNILLQGSDDNDQYYNLLRGLAPITFELLEEVPRLAEFIKIEYNVNVMQLILTCNLVLIK</sequence>
<protein>
    <submittedName>
        <fullName evidence="1">Uncharacterized protein</fullName>
    </submittedName>
</protein>
<name>A0ABS8UR29_DATST</name>
<organism evidence="1 2">
    <name type="scientific">Datura stramonium</name>
    <name type="common">Jimsonweed</name>
    <name type="synonym">Common thornapple</name>
    <dbReference type="NCBI Taxonomy" id="4076"/>
    <lineage>
        <taxon>Eukaryota</taxon>
        <taxon>Viridiplantae</taxon>
        <taxon>Streptophyta</taxon>
        <taxon>Embryophyta</taxon>
        <taxon>Tracheophyta</taxon>
        <taxon>Spermatophyta</taxon>
        <taxon>Magnoliopsida</taxon>
        <taxon>eudicotyledons</taxon>
        <taxon>Gunneridae</taxon>
        <taxon>Pentapetalae</taxon>
        <taxon>asterids</taxon>
        <taxon>lamiids</taxon>
        <taxon>Solanales</taxon>
        <taxon>Solanaceae</taxon>
        <taxon>Solanoideae</taxon>
        <taxon>Datureae</taxon>
        <taxon>Datura</taxon>
    </lineage>
</organism>
<dbReference type="EMBL" id="JACEIK010002334">
    <property type="protein sequence ID" value="MCD9560525.1"/>
    <property type="molecule type" value="Genomic_DNA"/>
</dbReference>
<keyword evidence="2" id="KW-1185">Reference proteome</keyword>
<comment type="caution">
    <text evidence="1">The sequence shown here is derived from an EMBL/GenBank/DDBJ whole genome shotgun (WGS) entry which is preliminary data.</text>
</comment>
<dbReference type="Proteomes" id="UP000823775">
    <property type="component" value="Unassembled WGS sequence"/>
</dbReference>
<evidence type="ECO:0000313" key="1">
    <source>
        <dbReference type="EMBL" id="MCD9560525.1"/>
    </source>
</evidence>
<evidence type="ECO:0000313" key="2">
    <source>
        <dbReference type="Proteomes" id="UP000823775"/>
    </source>
</evidence>
<accession>A0ABS8UR29</accession>
<gene>
    <name evidence="1" type="ORF">HAX54_019222</name>
</gene>